<name>A0ABP0RP28_9DINO</name>
<proteinExistence type="predicted"/>
<evidence type="ECO:0000256" key="2">
    <source>
        <dbReference type="SAM" id="MobiDB-lite"/>
    </source>
</evidence>
<evidence type="ECO:0000313" key="4">
    <source>
        <dbReference type="EMBL" id="CAK9102387.1"/>
    </source>
</evidence>
<dbReference type="PROSITE" id="PS51257">
    <property type="entry name" value="PROKAR_LIPOPROTEIN"/>
    <property type="match status" value="1"/>
</dbReference>
<dbReference type="EMBL" id="CAXAMN010026361">
    <property type="protein sequence ID" value="CAK9102387.1"/>
    <property type="molecule type" value="Genomic_DNA"/>
</dbReference>
<sequence>MKAWHHQSAWSRVLDIFRSLGQRPLAVNLALAACKAAGLWQLALQIFWSSEIDAYSYSTLVGACCESSQWEVASSCALPTAAANVLLTFLARDHTLWPRALQLFSALPPLQVQIDEISHTAVLQAQGQSLQWSGSFQILEEMTRRSLEGNCVTHCAAIGAQGGGPWQQSLRPREQLPHADLALWNAQLGTWAEGHCWPMVLQSLEASKLEPDLSSYATAMRCLKEAGQWRQSLYWSGRYMTKTLQPLSSTCSACGSARHWQAALQLPFILAEPMDGHFLGALIYACQEAAQWVSALACARPRGSLKPSAVGLNAAIIACGEGHAWAEALSLWHDSRGVRGNDFTAAAVIEALGKANEVQLALELLQSMEGDLSATAFNAALAVCAWAEQKSELFHACGHFPSPWDRYRACLGEKSTSLNEGEESEVCCQQTEKQEEVEADDVEEDAEDDGKEPMYCAEHMRHSWTDNSMLSRVIYLVQMDLVGAPRRGEKERTPPMTVGMRQDRQDLNAADWCYDGDLRLYTRTATVQVIRSSSTSTVQLRNAQIQVKITEVKDRGYMAMVQLVQSRRGRTPTLLLNLVSSVGLPEMPAIELLAHFLRGKWTNKEWIEYLGQGHGERDVQGIIDTLNGPLGMRGLRVQYQGKKKIVSGITQKPARHLWFSHAEYGNVSVQEYFLKKYNTELKYPHLPCLQWGQSCVPMELVTILGGQHNIEAGKQRPEYQAALARMTLSPP</sequence>
<keyword evidence="5" id="KW-1185">Reference proteome</keyword>
<dbReference type="Pfam" id="PF01535">
    <property type="entry name" value="PPR"/>
    <property type="match status" value="1"/>
</dbReference>
<feature type="region of interest" description="Disordered" evidence="2">
    <location>
        <begin position="431"/>
        <end position="450"/>
    </location>
</feature>
<organism evidence="4 5">
    <name type="scientific">Durusdinium trenchii</name>
    <dbReference type="NCBI Taxonomy" id="1381693"/>
    <lineage>
        <taxon>Eukaryota</taxon>
        <taxon>Sar</taxon>
        <taxon>Alveolata</taxon>
        <taxon>Dinophyceae</taxon>
        <taxon>Suessiales</taxon>
        <taxon>Symbiodiniaceae</taxon>
        <taxon>Durusdinium</taxon>
    </lineage>
</organism>
<dbReference type="PROSITE" id="PS50821">
    <property type="entry name" value="PAZ"/>
    <property type="match status" value="1"/>
</dbReference>
<keyword evidence="1" id="KW-0677">Repeat</keyword>
<dbReference type="SUPFAM" id="SSF101690">
    <property type="entry name" value="PAZ domain"/>
    <property type="match status" value="1"/>
</dbReference>
<dbReference type="PANTHER" id="PTHR47447">
    <property type="entry name" value="OS03G0856100 PROTEIN"/>
    <property type="match status" value="1"/>
</dbReference>
<dbReference type="PANTHER" id="PTHR47447:SF17">
    <property type="entry name" value="OS12G0638900 PROTEIN"/>
    <property type="match status" value="1"/>
</dbReference>
<feature type="domain" description="PAZ" evidence="3">
    <location>
        <begin position="621"/>
        <end position="705"/>
    </location>
</feature>
<dbReference type="Gene3D" id="1.25.40.10">
    <property type="entry name" value="Tetratricopeptide repeat domain"/>
    <property type="match status" value="2"/>
</dbReference>
<dbReference type="InterPro" id="IPR036085">
    <property type="entry name" value="PAZ_dom_sf"/>
</dbReference>
<feature type="compositionally biased region" description="Acidic residues" evidence="2">
    <location>
        <begin position="435"/>
        <end position="450"/>
    </location>
</feature>
<dbReference type="InterPro" id="IPR002885">
    <property type="entry name" value="PPR_rpt"/>
</dbReference>
<evidence type="ECO:0000256" key="1">
    <source>
        <dbReference type="ARBA" id="ARBA00022737"/>
    </source>
</evidence>
<reference evidence="4 5" key="1">
    <citation type="submission" date="2024-02" db="EMBL/GenBank/DDBJ databases">
        <authorList>
            <person name="Chen Y."/>
            <person name="Shah S."/>
            <person name="Dougan E. K."/>
            <person name="Thang M."/>
            <person name="Chan C."/>
        </authorList>
    </citation>
    <scope>NUCLEOTIDE SEQUENCE [LARGE SCALE GENOMIC DNA]</scope>
</reference>
<dbReference type="CDD" id="cd02846">
    <property type="entry name" value="PAZ_argonaute_like"/>
    <property type="match status" value="1"/>
</dbReference>
<comment type="caution">
    <text evidence="4">The sequence shown here is derived from an EMBL/GenBank/DDBJ whole genome shotgun (WGS) entry which is preliminary data.</text>
</comment>
<gene>
    <name evidence="4" type="ORF">CCMP2556_LOCUS48181</name>
</gene>
<dbReference type="InterPro" id="IPR011990">
    <property type="entry name" value="TPR-like_helical_dom_sf"/>
</dbReference>
<dbReference type="Proteomes" id="UP001642484">
    <property type="component" value="Unassembled WGS sequence"/>
</dbReference>
<dbReference type="Gene3D" id="2.170.260.10">
    <property type="entry name" value="paz domain"/>
    <property type="match status" value="1"/>
</dbReference>
<evidence type="ECO:0000259" key="3">
    <source>
        <dbReference type="PROSITE" id="PS50821"/>
    </source>
</evidence>
<evidence type="ECO:0000313" key="5">
    <source>
        <dbReference type="Proteomes" id="UP001642484"/>
    </source>
</evidence>
<dbReference type="Pfam" id="PF02170">
    <property type="entry name" value="PAZ"/>
    <property type="match status" value="1"/>
</dbReference>
<dbReference type="InterPro" id="IPR003100">
    <property type="entry name" value="PAZ_dom"/>
</dbReference>
<accession>A0ABP0RP28</accession>
<protein>
    <recommendedName>
        <fullName evidence="3">PAZ domain-containing protein</fullName>
    </recommendedName>
</protein>